<feature type="compositionally biased region" description="Basic and acidic residues" evidence="1">
    <location>
        <begin position="159"/>
        <end position="186"/>
    </location>
</feature>
<reference evidence="2 3" key="1">
    <citation type="submission" date="2015-09" db="EMBL/GenBank/DDBJ databases">
        <title>Host preference determinants of Valsa canker pathogens revealed by comparative genomics.</title>
        <authorList>
            <person name="Yin Z."/>
            <person name="Huang L."/>
        </authorList>
    </citation>
    <scope>NUCLEOTIDE SEQUENCE [LARGE SCALE GENOMIC DNA]</scope>
    <source>
        <strain evidence="2 3">03-1</strain>
    </source>
</reference>
<feature type="region of interest" description="Disordered" evidence="1">
    <location>
        <begin position="128"/>
        <end position="200"/>
    </location>
</feature>
<protein>
    <submittedName>
        <fullName evidence="2">Uncharacterized protein</fullName>
    </submittedName>
</protein>
<accession>A0A423VJN9</accession>
<dbReference type="AlphaFoldDB" id="A0A423VJN9"/>
<gene>
    <name evidence="2" type="ORF">VMCG_09362</name>
</gene>
<organism evidence="2 3">
    <name type="scientific">Cytospora schulzeri</name>
    <dbReference type="NCBI Taxonomy" id="448051"/>
    <lineage>
        <taxon>Eukaryota</taxon>
        <taxon>Fungi</taxon>
        <taxon>Dikarya</taxon>
        <taxon>Ascomycota</taxon>
        <taxon>Pezizomycotina</taxon>
        <taxon>Sordariomycetes</taxon>
        <taxon>Sordariomycetidae</taxon>
        <taxon>Diaporthales</taxon>
        <taxon>Cytosporaceae</taxon>
        <taxon>Cytospora</taxon>
    </lineage>
</organism>
<sequence>MAQAPSFRIICNFQSFYFVVLSYVRDVYRLTNIPRLEKGVSLETSIRATSFRILPPPSINSRLSRQFPLTMLITSMPTLRCLRALMALGHSTAPSASAIGSLQEACLRAKTTAIPPLRLPQAEARYYYSSKPKEASQTMGKKGSDDGRYITPRAKKSRDRFENGRKERSSLKRQGEQNKTKADFRPKSRGSRPGKGDSRTLRVNTRLWEVEGSLTLPYDRQTLYGVAERVSHWVKWFPGCNDVKVLETKSISDQSGETRTVPQTTKIVFGERSLSPNVHLHVQLQPARLVSLVYKPANHTVKNTEQYEISWSFTDQHDSSGTEATAPVGTHVRFHFRVRSVPHVISNCEATWGKGFDEEESENIIKRLGERAAYLLQTEGSAPNALPPGLDLEVENERMLVRRLPARDLTMRERGNRLIRRVQADGADEDEQRRLHQRFASRDYRSTP</sequence>
<dbReference type="SUPFAM" id="SSF55961">
    <property type="entry name" value="Bet v1-like"/>
    <property type="match status" value="1"/>
</dbReference>
<proteinExistence type="predicted"/>
<feature type="region of interest" description="Disordered" evidence="1">
    <location>
        <begin position="423"/>
        <end position="448"/>
    </location>
</feature>
<dbReference type="InterPro" id="IPR023393">
    <property type="entry name" value="START-like_dom_sf"/>
</dbReference>
<dbReference type="Proteomes" id="UP000283895">
    <property type="component" value="Unassembled WGS sequence"/>
</dbReference>
<dbReference type="EMBL" id="LKEA01000057">
    <property type="protein sequence ID" value="ROV91220.1"/>
    <property type="molecule type" value="Genomic_DNA"/>
</dbReference>
<comment type="caution">
    <text evidence="2">The sequence shown here is derived from an EMBL/GenBank/DDBJ whole genome shotgun (WGS) entry which is preliminary data.</text>
</comment>
<name>A0A423VJN9_9PEZI</name>
<keyword evidence="3" id="KW-1185">Reference proteome</keyword>
<evidence type="ECO:0000313" key="3">
    <source>
        <dbReference type="Proteomes" id="UP000283895"/>
    </source>
</evidence>
<evidence type="ECO:0000313" key="2">
    <source>
        <dbReference type="EMBL" id="ROV91220.1"/>
    </source>
</evidence>
<evidence type="ECO:0000256" key="1">
    <source>
        <dbReference type="SAM" id="MobiDB-lite"/>
    </source>
</evidence>
<dbReference type="OrthoDB" id="10561346at2759"/>
<dbReference type="Gene3D" id="3.30.530.20">
    <property type="match status" value="1"/>
</dbReference>